<sequence>MRLEFKFLIICLVALALSAFPFEIFAVSESSISVSLIPENPSPNENTTITLSSYTSNLDSVLISWFVNGLPAPAGQGGIGQKSFSLNAPAAGSVTAVRALISLPDGEIEKKITIKPSAMVLLWQATDSYVPPFYRGKAMPTVDSEIKVVVMPEIKNAGGTINSKNLVYTWKRNYNNEVEGSGYGKNFFVYINDYLEDSDNIGVTASTVDQQYSSQASLDIRATQPRISFYKNDSLVGIIWEEALGDGHRIQGDEIIVAEPYFISPKEIQNPVLVWNWFINNSLVQTPIYRKNFMPLRAETGISGESKLRLEIENNQQLLGTASKEISIEF</sequence>
<gene>
    <name evidence="1" type="ORF">A2814_01520</name>
</gene>
<proteinExistence type="predicted"/>
<protein>
    <recommendedName>
        <fullName evidence="3">Ig-like domain-containing protein</fullName>
    </recommendedName>
</protein>
<name>A0A1F6URF5_9BACT</name>
<dbReference type="EMBL" id="MFTI01000020">
    <property type="protein sequence ID" value="OGI59965.1"/>
    <property type="molecule type" value="Genomic_DNA"/>
</dbReference>
<evidence type="ECO:0000313" key="2">
    <source>
        <dbReference type="Proteomes" id="UP000177869"/>
    </source>
</evidence>
<evidence type="ECO:0000313" key="1">
    <source>
        <dbReference type="EMBL" id="OGI59965.1"/>
    </source>
</evidence>
<organism evidence="1 2">
    <name type="scientific">Candidatus Nomurabacteria bacterium RIFCSPHIGHO2_01_FULL_38_19</name>
    <dbReference type="NCBI Taxonomy" id="1801732"/>
    <lineage>
        <taxon>Bacteria</taxon>
        <taxon>Candidatus Nomuraibacteriota</taxon>
    </lineage>
</organism>
<reference evidence="1 2" key="1">
    <citation type="journal article" date="2016" name="Nat. Commun.">
        <title>Thousands of microbial genomes shed light on interconnected biogeochemical processes in an aquifer system.</title>
        <authorList>
            <person name="Anantharaman K."/>
            <person name="Brown C.T."/>
            <person name="Hug L.A."/>
            <person name="Sharon I."/>
            <person name="Castelle C.J."/>
            <person name="Probst A.J."/>
            <person name="Thomas B.C."/>
            <person name="Singh A."/>
            <person name="Wilkins M.J."/>
            <person name="Karaoz U."/>
            <person name="Brodie E.L."/>
            <person name="Williams K.H."/>
            <person name="Hubbard S.S."/>
            <person name="Banfield J.F."/>
        </authorList>
    </citation>
    <scope>NUCLEOTIDE SEQUENCE [LARGE SCALE GENOMIC DNA]</scope>
</reference>
<accession>A0A1F6URF5</accession>
<comment type="caution">
    <text evidence="1">The sequence shown here is derived from an EMBL/GenBank/DDBJ whole genome shotgun (WGS) entry which is preliminary data.</text>
</comment>
<evidence type="ECO:0008006" key="3">
    <source>
        <dbReference type="Google" id="ProtNLM"/>
    </source>
</evidence>
<dbReference type="STRING" id="1801732.A2814_01520"/>
<dbReference type="AlphaFoldDB" id="A0A1F6URF5"/>
<dbReference type="Proteomes" id="UP000177869">
    <property type="component" value="Unassembled WGS sequence"/>
</dbReference>